<organism evidence="5 6">
    <name type="scientific">Pararge aegeria aegeria</name>
    <dbReference type="NCBI Taxonomy" id="348720"/>
    <lineage>
        <taxon>Eukaryota</taxon>
        <taxon>Metazoa</taxon>
        <taxon>Ecdysozoa</taxon>
        <taxon>Arthropoda</taxon>
        <taxon>Hexapoda</taxon>
        <taxon>Insecta</taxon>
        <taxon>Pterygota</taxon>
        <taxon>Neoptera</taxon>
        <taxon>Endopterygota</taxon>
        <taxon>Lepidoptera</taxon>
        <taxon>Glossata</taxon>
        <taxon>Ditrysia</taxon>
        <taxon>Papilionoidea</taxon>
        <taxon>Nymphalidae</taxon>
        <taxon>Satyrinae</taxon>
        <taxon>Satyrini</taxon>
        <taxon>Parargina</taxon>
        <taxon>Pararge</taxon>
    </lineage>
</organism>
<keyword evidence="1" id="KW-0175">Coiled coil</keyword>
<evidence type="ECO:0000259" key="3">
    <source>
        <dbReference type="Pfam" id="PF03258"/>
    </source>
</evidence>
<dbReference type="InterPro" id="IPR004941">
    <property type="entry name" value="FP_N"/>
</dbReference>
<proteinExistence type="predicted"/>
<feature type="domain" description="FP protein C-terminal" evidence="4">
    <location>
        <begin position="219"/>
        <end position="272"/>
    </location>
</feature>
<evidence type="ECO:0000256" key="1">
    <source>
        <dbReference type="SAM" id="Coils"/>
    </source>
</evidence>
<evidence type="ECO:0000259" key="4">
    <source>
        <dbReference type="Pfam" id="PF25298"/>
    </source>
</evidence>
<dbReference type="Pfam" id="PF03258">
    <property type="entry name" value="Baculo_FP"/>
    <property type="match status" value="1"/>
</dbReference>
<dbReference type="OrthoDB" id="6926023at2759"/>
<dbReference type="AlphaFoldDB" id="A0A8S4QJ68"/>
<feature type="non-terminal residue" evidence="5">
    <location>
        <position position="1"/>
    </location>
</feature>
<evidence type="ECO:0000313" key="6">
    <source>
        <dbReference type="Proteomes" id="UP000838756"/>
    </source>
</evidence>
<feature type="region of interest" description="Disordered" evidence="2">
    <location>
        <begin position="1"/>
        <end position="26"/>
    </location>
</feature>
<comment type="caution">
    <text evidence="5">The sequence shown here is derived from an EMBL/GenBank/DDBJ whole genome shotgun (WGS) entry which is preliminary data.</text>
</comment>
<evidence type="ECO:0000313" key="5">
    <source>
        <dbReference type="EMBL" id="CAH2209106.1"/>
    </source>
</evidence>
<feature type="coiled-coil region" evidence="1">
    <location>
        <begin position="52"/>
        <end position="114"/>
    </location>
</feature>
<sequence>GGKGKRISVILPDPEDEESDAEGTNLGEQDKMLLEIRQEIRQIRQTVRDIIRDELQSTLKFYSNKIDDYEEKIKDYDMRVKLMENQCKNLTNTCKNLSLKNELLEQKINKLEQTQSSNDLEICGVGEKENEDVKQISTSLCQLLNQNTEDVLRVYRKKKPSRQGTAQAERARADAPIIVSLREGRRDYWIEAAKTAKISAQLIGGEGEHKVYLRESLSPMTAYLLWKTKTSLKEKSLCKYVWCKNGVIMVRITDRDKKIFYVRSESDIEKIKKEILHKQASLMNC</sequence>
<dbReference type="Proteomes" id="UP000838756">
    <property type="component" value="Unassembled WGS sequence"/>
</dbReference>
<name>A0A8S4QJ68_9NEOP</name>
<accession>A0A8S4QJ68</accession>
<reference evidence="5" key="1">
    <citation type="submission" date="2022-03" db="EMBL/GenBank/DDBJ databases">
        <authorList>
            <person name="Lindestad O."/>
        </authorList>
    </citation>
    <scope>NUCLEOTIDE SEQUENCE</scope>
</reference>
<keyword evidence="6" id="KW-1185">Reference proteome</keyword>
<dbReference type="InterPro" id="IPR057251">
    <property type="entry name" value="FP_C"/>
</dbReference>
<feature type="domain" description="FP protein N-terminal" evidence="3">
    <location>
        <begin position="118"/>
        <end position="204"/>
    </location>
</feature>
<evidence type="ECO:0000256" key="2">
    <source>
        <dbReference type="SAM" id="MobiDB-lite"/>
    </source>
</evidence>
<dbReference type="EMBL" id="CAKXAJ010005315">
    <property type="protein sequence ID" value="CAH2209106.1"/>
    <property type="molecule type" value="Genomic_DNA"/>
</dbReference>
<protein>
    <submittedName>
        <fullName evidence="5">Jg25259 protein</fullName>
    </submittedName>
</protein>
<gene>
    <name evidence="5" type="primary">jg25259</name>
    <name evidence="5" type="ORF">PAEG_LOCUS1508</name>
</gene>
<dbReference type="Pfam" id="PF25298">
    <property type="entry name" value="Baculo_FP_2nd"/>
    <property type="match status" value="1"/>
</dbReference>